<evidence type="ECO:0000256" key="1">
    <source>
        <dbReference type="SAM" id="SignalP"/>
    </source>
</evidence>
<feature type="chain" id="PRO_5046356811" evidence="1">
    <location>
        <begin position="20"/>
        <end position="109"/>
    </location>
</feature>
<organism evidence="2 3">
    <name type="scientific">Ameca splendens</name>
    <dbReference type="NCBI Taxonomy" id="208324"/>
    <lineage>
        <taxon>Eukaryota</taxon>
        <taxon>Metazoa</taxon>
        <taxon>Chordata</taxon>
        <taxon>Craniata</taxon>
        <taxon>Vertebrata</taxon>
        <taxon>Euteleostomi</taxon>
        <taxon>Actinopterygii</taxon>
        <taxon>Neopterygii</taxon>
        <taxon>Teleostei</taxon>
        <taxon>Neoteleostei</taxon>
        <taxon>Acanthomorphata</taxon>
        <taxon>Ovalentaria</taxon>
        <taxon>Atherinomorphae</taxon>
        <taxon>Cyprinodontiformes</taxon>
        <taxon>Goodeidae</taxon>
        <taxon>Ameca</taxon>
    </lineage>
</organism>
<evidence type="ECO:0000313" key="2">
    <source>
        <dbReference type="EMBL" id="MEQ2312038.1"/>
    </source>
</evidence>
<accession>A0ABV1A0K3</accession>
<feature type="signal peptide" evidence="1">
    <location>
        <begin position="1"/>
        <end position="19"/>
    </location>
</feature>
<keyword evidence="1" id="KW-0732">Signal</keyword>
<dbReference type="EMBL" id="JAHRIP010078019">
    <property type="protein sequence ID" value="MEQ2312038.1"/>
    <property type="molecule type" value="Genomic_DNA"/>
</dbReference>
<proteinExistence type="predicted"/>
<comment type="caution">
    <text evidence="2">The sequence shown here is derived from an EMBL/GenBank/DDBJ whole genome shotgun (WGS) entry which is preliminary data.</text>
</comment>
<evidence type="ECO:0000313" key="3">
    <source>
        <dbReference type="Proteomes" id="UP001469553"/>
    </source>
</evidence>
<name>A0ABV1A0K3_9TELE</name>
<protein>
    <submittedName>
        <fullName evidence="2">Uncharacterized protein</fullName>
    </submittedName>
</protein>
<keyword evidence="3" id="KW-1185">Reference proteome</keyword>
<sequence>MLQICHHLLLHVLLHLSAGLHLSAAAADITLATHLVASVNSTTPLGSGSTCFCSSTSSCTSVWSFHSSGAGHRGAFVCSSCTSGVSDYNATPICGGCTSVRSFTSLSCE</sequence>
<dbReference type="Proteomes" id="UP001469553">
    <property type="component" value="Unassembled WGS sequence"/>
</dbReference>
<reference evidence="2 3" key="1">
    <citation type="submission" date="2021-06" db="EMBL/GenBank/DDBJ databases">
        <authorList>
            <person name="Palmer J.M."/>
        </authorList>
    </citation>
    <scope>NUCLEOTIDE SEQUENCE [LARGE SCALE GENOMIC DNA]</scope>
    <source>
        <strain evidence="2 3">AS_MEX2019</strain>
        <tissue evidence="2">Muscle</tissue>
    </source>
</reference>
<gene>
    <name evidence="2" type="ORF">AMECASPLE_026815</name>
</gene>